<dbReference type="Proteomes" id="UP001190700">
    <property type="component" value="Unassembled WGS sequence"/>
</dbReference>
<comment type="caution">
    <text evidence="1">The sequence shown here is derived from an EMBL/GenBank/DDBJ whole genome shotgun (WGS) entry which is preliminary data.</text>
</comment>
<dbReference type="AlphaFoldDB" id="A0AAE0FB78"/>
<evidence type="ECO:0000313" key="2">
    <source>
        <dbReference type="Proteomes" id="UP001190700"/>
    </source>
</evidence>
<keyword evidence="2" id="KW-1185">Reference proteome</keyword>
<evidence type="ECO:0000313" key="1">
    <source>
        <dbReference type="EMBL" id="KAK3256395.1"/>
    </source>
</evidence>
<protein>
    <submittedName>
        <fullName evidence="1">Uncharacterized protein</fullName>
    </submittedName>
</protein>
<gene>
    <name evidence="1" type="ORF">CYMTET_34471</name>
</gene>
<dbReference type="EMBL" id="LGRX02021700">
    <property type="protein sequence ID" value="KAK3256395.1"/>
    <property type="molecule type" value="Genomic_DNA"/>
</dbReference>
<accession>A0AAE0FB78</accession>
<proteinExistence type="predicted"/>
<sequence length="87" mass="9439">MAVMLLRVLDHAAVILPGEVGHVAVMLPVWWTDAAVMIPVVDHAAVMLLCGGPRGGHAPRECLLVRRDTWRSCSSRVVDHMAGHAPR</sequence>
<reference evidence="1 2" key="1">
    <citation type="journal article" date="2015" name="Genome Biol. Evol.">
        <title>Comparative Genomics of a Bacterivorous Green Alga Reveals Evolutionary Causalities and Consequences of Phago-Mixotrophic Mode of Nutrition.</title>
        <authorList>
            <person name="Burns J.A."/>
            <person name="Paasch A."/>
            <person name="Narechania A."/>
            <person name="Kim E."/>
        </authorList>
    </citation>
    <scope>NUCLEOTIDE SEQUENCE [LARGE SCALE GENOMIC DNA]</scope>
    <source>
        <strain evidence="1 2">PLY_AMNH</strain>
    </source>
</reference>
<name>A0AAE0FB78_9CHLO</name>
<organism evidence="1 2">
    <name type="scientific">Cymbomonas tetramitiformis</name>
    <dbReference type="NCBI Taxonomy" id="36881"/>
    <lineage>
        <taxon>Eukaryota</taxon>
        <taxon>Viridiplantae</taxon>
        <taxon>Chlorophyta</taxon>
        <taxon>Pyramimonadophyceae</taxon>
        <taxon>Pyramimonadales</taxon>
        <taxon>Pyramimonadaceae</taxon>
        <taxon>Cymbomonas</taxon>
    </lineage>
</organism>